<name>A0A6A4VYA2_AMPAM</name>
<dbReference type="AlphaFoldDB" id="A0A6A4VYA2"/>
<organism evidence="1 2">
    <name type="scientific">Amphibalanus amphitrite</name>
    <name type="common">Striped barnacle</name>
    <name type="synonym">Balanus amphitrite</name>
    <dbReference type="NCBI Taxonomy" id="1232801"/>
    <lineage>
        <taxon>Eukaryota</taxon>
        <taxon>Metazoa</taxon>
        <taxon>Ecdysozoa</taxon>
        <taxon>Arthropoda</taxon>
        <taxon>Crustacea</taxon>
        <taxon>Multicrustacea</taxon>
        <taxon>Cirripedia</taxon>
        <taxon>Thoracica</taxon>
        <taxon>Thoracicalcarea</taxon>
        <taxon>Balanomorpha</taxon>
        <taxon>Balanoidea</taxon>
        <taxon>Balanidae</taxon>
        <taxon>Amphibalaninae</taxon>
        <taxon>Amphibalanus</taxon>
    </lineage>
</organism>
<gene>
    <name evidence="1" type="ORF">FJT64_004015</name>
</gene>
<evidence type="ECO:0000313" key="2">
    <source>
        <dbReference type="Proteomes" id="UP000440578"/>
    </source>
</evidence>
<proteinExistence type="predicted"/>
<dbReference type="Proteomes" id="UP000440578">
    <property type="component" value="Unassembled WGS sequence"/>
</dbReference>
<protein>
    <submittedName>
        <fullName evidence="1">Uncharacterized protein</fullName>
    </submittedName>
</protein>
<accession>A0A6A4VYA2</accession>
<reference evidence="1 2" key="1">
    <citation type="submission" date="2019-07" db="EMBL/GenBank/DDBJ databases">
        <title>Draft genome assembly of a fouling barnacle, Amphibalanus amphitrite (Darwin, 1854): The first reference genome for Thecostraca.</title>
        <authorList>
            <person name="Kim W."/>
        </authorList>
    </citation>
    <scope>NUCLEOTIDE SEQUENCE [LARGE SCALE GENOMIC DNA]</scope>
    <source>
        <strain evidence="1">SNU_AA5</strain>
        <tissue evidence="1">Soma without cirri and trophi</tissue>
    </source>
</reference>
<evidence type="ECO:0000313" key="1">
    <source>
        <dbReference type="EMBL" id="KAF0298643.1"/>
    </source>
</evidence>
<keyword evidence="2" id="KW-1185">Reference proteome</keyword>
<dbReference type="EMBL" id="VIIS01001419">
    <property type="protein sequence ID" value="KAF0298643.1"/>
    <property type="molecule type" value="Genomic_DNA"/>
</dbReference>
<comment type="caution">
    <text evidence="1">The sequence shown here is derived from an EMBL/GenBank/DDBJ whole genome shotgun (WGS) entry which is preliminary data.</text>
</comment>
<sequence length="114" mass="13058">MMVTVGERSRDLDRSTTCYFWPGPIHRAYYFTTDELTSLFTEAGFDVTSCEYVSRRTVNKKEGVDVVPHLCPGEVSEKGMAALRQSKADDVRIQLRSIPDKKVYESVFSRLRID</sequence>
<dbReference type="OrthoDB" id="417697at2759"/>